<feature type="region of interest" description="Disordered" evidence="1">
    <location>
        <begin position="1"/>
        <end position="38"/>
    </location>
</feature>
<gene>
    <name evidence="3" type="primary">RDN1</name>
    <name evidence="3" type="ORF">CVIRNUC_009282</name>
</gene>
<accession>A0AAV1IG43</accession>
<feature type="compositionally biased region" description="Pro residues" evidence="1">
    <location>
        <begin position="24"/>
        <end position="36"/>
    </location>
</feature>
<evidence type="ECO:0000313" key="3">
    <source>
        <dbReference type="EMBL" id="CAK0786069.1"/>
    </source>
</evidence>
<proteinExistence type="predicted"/>
<keyword evidence="4" id="KW-1185">Reference proteome</keyword>
<evidence type="ECO:0000313" key="4">
    <source>
        <dbReference type="Proteomes" id="UP001314263"/>
    </source>
</evidence>
<dbReference type="EMBL" id="CAUYUE010000013">
    <property type="protein sequence ID" value="CAK0786069.1"/>
    <property type="molecule type" value="Genomic_DNA"/>
</dbReference>
<dbReference type="InterPro" id="IPR056508">
    <property type="entry name" value="HPAT-like"/>
</dbReference>
<dbReference type="AlphaFoldDB" id="A0AAV1IG43"/>
<feature type="domain" description="Hydroxyproline O-arabinosyltransferase-like" evidence="2">
    <location>
        <begin position="3"/>
        <end position="60"/>
    </location>
</feature>
<organism evidence="3 4">
    <name type="scientific">Coccomyxa viridis</name>
    <dbReference type="NCBI Taxonomy" id="1274662"/>
    <lineage>
        <taxon>Eukaryota</taxon>
        <taxon>Viridiplantae</taxon>
        <taxon>Chlorophyta</taxon>
        <taxon>core chlorophytes</taxon>
        <taxon>Trebouxiophyceae</taxon>
        <taxon>Trebouxiophyceae incertae sedis</taxon>
        <taxon>Coccomyxaceae</taxon>
        <taxon>Coccomyxa</taxon>
    </lineage>
</organism>
<comment type="caution">
    <text evidence="3">The sequence shown here is derived from an EMBL/GenBank/DDBJ whole genome shotgun (WGS) entry which is preliminary data.</text>
</comment>
<dbReference type="Pfam" id="PF23452">
    <property type="entry name" value="HPAT"/>
    <property type="match status" value="1"/>
</dbReference>
<dbReference type="Proteomes" id="UP001314263">
    <property type="component" value="Unassembled WGS sequence"/>
</dbReference>
<protein>
    <submittedName>
        <fullName evidence="3">Hydroxyproline O-arabinosyltransferase rdn1</fullName>
    </submittedName>
</protein>
<evidence type="ECO:0000259" key="2">
    <source>
        <dbReference type="Pfam" id="PF23452"/>
    </source>
</evidence>
<reference evidence="3 4" key="1">
    <citation type="submission" date="2023-10" db="EMBL/GenBank/DDBJ databases">
        <authorList>
            <person name="Maclean D."/>
            <person name="Macfadyen A."/>
        </authorList>
    </citation>
    <scope>NUCLEOTIDE SEQUENCE [LARGE SCALE GENOMIC DNA]</scope>
</reference>
<evidence type="ECO:0000256" key="1">
    <source>
        <dbReference type="SAM" id="MobiDB-lite"/>
    </source>
</evidence>
<sequence>MHEGKFTPGKFGEWRFDKRSYSQGPPPRHLGDPPPGMDNELVRHLIRALNEATDAIPGWDEYAKTGKATQLWDGSL</sequence>
<name>A0AAV1IG43_9CHLO</name>